<protein>
    <submittedName>
        <fullName evidence="1">Uncharacterized protein</fullName>
    </submittedName>
</protein>
<comment type="caution">
    <text evidence="1">The sequence shown here is derived from an EMBL/GenBank/DDBJ whole genome shotgun (WGS) entry which is preliminary data.</text>
</comment>
<dbReference type="Proteomes" id="UP000805193">
    <property type="component" value="Unassembled WGS sequence"/>
</dbReference>
<gene>
    <name evidence="1" type="ORF">HPB47_004637</name>
</gene>
<accession>A0AC60PG06</accession>
<sequence length="114" mass="13280">MSTDMSASSESEQKCEQKQLETPCNIYLCFTELRHENAKQPFSFTRFFSMSRQPPPCETFTHWAVQVCYDEDQMFLCEANEEGGKLKATIRPWSQNEETVRKLLKPKVSDFISP</sequence>
<name>A0AC60PG06_IXOPE</name>
<reference evidence="1 2" key="1">
    <citation type="journal article" date="2020" name="Cell">
        <title>Large-Scale Comparative Analyses of Tick Genomes Elucidate Their Genetic Diversity and Vector Capacities.</title>
        <authorList>
            <consortium name="Tick Genome and Microbiome Consortium (TIGMIC)"/>
            <person name="Jia N."/>
            <person name="Wang J."/>
            <person name="Shi W."/>
            <person name="Du L."/>
            <person name="Sun Y."/>
            <person name="Zhan W."/>
            <person name="Jiang J.F."/>
            <person name="Wang Q."/>
            <person name="Zhang B."/>
            <person name="Ji P."/>
            <person name="Bell-Sakyi L."/>
            <person name="Cui X.M."/>
            <person name="Yuan T.T."/>
            <person name="Jiang B.G."/>
            <person name="Yang W.F."/>
            <person name="Lam T.T."/>
            <person name="Chang Q.C."/>
            <person name="Ding S.J."/>
            <person name="Wang X.J."/>
            <person name="Zhu J.G."/>
            <person name="Ruan X.D."/>
            <person name="Zhao L."/>
            <person name="Wei J.T."/>
            <person name="Ye R.Z."/>
            <person name="Que T.C."/>
            <person name="Du C.H."/>
            <person name="Zhou Y.H."/>
            <person name="Cheng J.X."/>
            <person name="Dai P.F."/>
            <person name="Guo W.B."/>
            <person name="Han X.H."/>
            <person name="Huang E.J."/>
            <person name="Li L.F."/>
            <person name="Wei W."/>
            <person name="Gao Y.C."/>
            <person name="Liu J.Z."/>
            <person name="Shao H.Z."/>
            <person name="Wang X."/>
            <person name="Wang C.C."/>
            <person name="Yang T.C."/>
            <person name="Huo Q.B."/>
            <person name="Li W."/>
            <person name="Chen H.Y."/>
            <person name="Chen S.E."/>
            <person name="Zhou L.G."/>
            <person name="Ni X.B."/>
            <person name="Tian J.H."/>
            <person name="Sheng Y."/>
            <person name="Liu T."/>
            <person name="Pan Y.S."/>
            <person name="Xia L.Y."/>
            <person name="Li J."/>
            <person name="Zhao F."/>
            <person name="Cao W.C."/>
        </authorList>
    </citation>
    <scope>NUCLEOTIDE SEQUENCE [LARGE SCALE GENOMIC DNA]</scope>
    <source>
        <strain evidence="1">Iper-2018</strain>
    </source>
</reference>
<organism evidence="1 2">
    <name type="scientific">Ixodes persulcatus</name>
    <name type="common">Taiga tick</name>
    <dbReference type="NCBI Taxonomy" id="34615"/>
    <lineage>
        <taxon>Eukaryota</taxon>
        <taxon>Metazoa</taxon>
        <taxon>Ecdysozoa</taxon>
        <taxon>Arthropoda</taxon>
        <taxon>Chelicerata</taxon>
        <taxon>Arachnida</taxon>
        <taxon>Acari</taxon>
        <taxon>Parasitiformes</taxon>
        <taxon>Ixodida</taxon>
        <taxon>Ixodoidea</taxon>
        <taxon>Ixodidae</taxon>
        <taxon>Ixodinae</taxon>
        <taxon>Ixodes</taxon>
    </lineage>
</organism>
<evidence type="ECO:0000313" key="1">
    <source>
        <dbReference type="EMBL" id="KAG0418720.1"/>
    </source>
</evidence>
<keyword evidence="2" id="KW-1185">Reference proteome</keyword>
<evidence type="ECO:0000313" key="2">
    <source>
        <dbReference type="Proteomes" id="UP000805193"/>
    </source>
</evidence>
<dbReference type="EMBL" id="JABSTQ010010710">
    <property type="protein sequence ID" value="KAG0418720.1"/>
    <property type="molecule type" value="Genomic_DNA"/>
</dbReference>
<proteinExistence type="predicted"/>